<organism evidence="1 2">
    <name type="scientific">Spirosoma liriopis</name>
    <dbReference type="NCBI Taxonomy" id="2937440"/>
    <lineage>
        <taxon>Bacteria</taxon>
        <taxon>Pseudomonadati</taxon>
        <taxon>Bacteroidota</taxon>
        <taxon>Cytophagia</taxon>
        <taxon>Cytophagales</taxon>
        <taxon>Cytophagaceae</taxon>
        <taxon>Spirosoma</taxon>
    </lineage>
</organism>
<keyword evidence="2" id="KW-1185">Reference proteome</keyword>
<gene>
    <name evidence="1" type="ORF">M0L20_26160</name>
</gene>
<accession>A0ABT0HT66</accession>
<dbReference type="RefSeq" id="WP_248480140.1">
    <property type="nucleotide sequence ID" value="NZ_JALPRF010000008.1"/>
</dbReference>
<sequence length="132" mass="14491">MPASPSCLSSLATTPIPQHTANQSALGNVSVSYTRFILLLLVGLFYCMAALEVDPGDVGDSFGDVFDTYLHSQSAKPSDHIRIANNDALVETSSFTPISSNTVYVWIQKPILPVSPLLTRRRWHLLCSVWQI</sequence>
<name>A0ABT0HT66_9BACT</name>
<proteinExistence type="predicted"/>
<dbReference type="Proteomes" id="UP001202180">
    <property type="component" value="Unassembled WGS sequence"/>
</dbReference>
<evidence type="ECO:0000313" key="2">
    <source>
        <dbReference type="Proteomes" id="UP001202180"/>
    </source>
</evidence>
<evidence type="ECO:0000313" key="1">
    <source>
        <dbReference type="EMBL" id="MCK8495377.1"/>
    </source>
</evidence>
<dbReference type="EMBL" id="JALPRF010000008">
    <property type="protein sequence ID" value="MCK8495377.1"/>
    <property type="molecule type" value="Genomic_DNA"/>
</dbReference>
<protein>
    <submittedName>
        <fullName evidence="1">Uncharacterized protein</fullName>
    </submittedName>
</protein>
<comment type="caution">
    <text evidence="1">The sequence shown here is derived from an EMBL/GenBank/DDBJ whole genome shotgun (WGS) entry which is preliminary data.</text>
</comment>
<reference evidence="1 2" key="1">
    <citation type="submission" date="2022-04" db="EMBL/GenBank/DDBJ databases">
        <title>Spirosoma sp. strain RP8 genome sequencing and assembly.</title>
        <authorList>
            <person name="Jung Y."/>
        </authorList>
    </citation>
    <scope>NUCLEOTIDE SEQUENCE [LARGE SCALE GENOMIC DNA]</scope>
    <source>
        <strain evidence="1 2">RP8</strain>
    </source>
</reference>